<evidence type="ECO:0000313" key="1">
    <source>
        <dbReference type="EMBL" id="TPR13479.1"/>
    </source>
</evidence>
<name>A0ABY2YSK3_9LACO</name>
<dbReference type="Proteomes" id="UP000767392">
    <property type="component" value="Unassembled WGS sequence"/>
</dbReference>
<organism evidence="1 2">
    <name type="scientific">Apilactobacillus timberlakei</name>
    <dbReference type="NCBI Taxonomy" id="2008380"/>
    <lineage>
        <taxon>Bacteria</taxon>
        <taxon>Bacillati</taxon>
        <taxon>Bacillota</taxon>
        <taxon>Bacilli</taxon>
        <taxon>Lactobacillales</taxon>
        <taxon>Lactobacillaceae</taxon>
        <taxon>Apilactobacillus</taxon>
    </lineage>
</organism>
<accession>A0ABY2YSK3</accession>
<reference evidence="1 2" key="1">
    <citation type="submission" date="2018-08" db="EMBL/GenBank/DDBJ databases">
        <title>Comparative genomics of wild bee and flower associated Lactobacillus reveals potential adaptation to the bee host.</title>
        <authorList>
            <person name="Vuong H.Q."/>
            <person name="Mcfrederick Q.S."/>
        </authorList>
    </citation>
    <scope>NUCLEOTIDE SEQUENCE [LARGE SCALE GENOMIC DNA]</scope>
    <source>
        <strain evidence="1 2">HV_04</strain>
    </source>
</reference>
<dbReference type="RefSeq" id="WP_105988229.1">
    <property type="nucleotide sequence ID" value="NZ_POST01000004.1"/>
</dbReference>
<sequence>MSKLNKNVNVKLDTKKIDGIDCEVLSIGKKEVGYIKPNDESKFDVIFGEDVFHTKSIDEGVETLISQYHLHRG</sequence>
<dbReference type="EMBL" id="QUAM01000004">
    <property type="protein sequence ID" value="TPR13479.1"/>
    <property type="molecule type" value="Genomic_DNA"/>
</dbReference>
<proteinExistence type="predicted"/>
<evidence type="ECO:0000313" key="2">
    <source>
        <dbReference type="Proteomes" id="UP000767392"/>
    </source>
</evidence>
<dbReference type="InterPro" id="IPR021351">
    <property type="entry name" value="DUF2969"/>
</dbReference>
<keyword evidence="2" id="KW-1185">Reference proteome</keyword>
<protein>
    <submittedName>
        <fullName evidence="1">DUF2969 domain-containing protein</fullName>
    </submittedName>
</protein>
<dbReference type="Pfam" id="PF11184">
    <property type="entry name" value="DUF2969"/>
    <property type="match status" value="1"/>
</dbReference>
<comment type="caution">
    <text evidence="1">The sequence shown here is derived from an EMBL/GenBank/DDBJ whole genome shotgun (WGS) entry which is preliminary data.</text>
</comment>
<gene>
    <name evidence="1" type="ORF">DY048_06130</name>
</gene>